<feature type="non-terminal residue" evidence="2">
    <location>
        <position position="1"/>
    </location>
</feature>
<evidence type="ECO:0000313" key="2">
    <source>
        <dbReference type="EMBL" id="OBQ33968.1"/>
    </source>
</evidence>
<protein>
    <submittedName>
        <fullName evidence="2">Uncharacterized protein</fullName>
    </submittedName>
</protein>
<evidence type="ECO:0000256" key="1">
    <source>
        <dbReference type="SAM" id="MobiDB-lite"/>
    </source>
</evidence>
<dbReference type="EMBL" id="LJOW01000518">
    <property type="protein sequence ID" value="OBQ33968.1"/>
    <property type="molecule type" value="Genomic_DNA"/>
</dbReference>
<organism evidence="2 3">
    <name type="scientific">Aphanizomenon flos-aquae WA102</name>
    <dbReference type="NCBI Taxonomy" id="1710896"/>
    <lineage>
        <taxon>Bacteria</taxon>
        <taxon>Bacillati</taxon>
        <taxon>Cyanobacteriota</taxon>
        <taxon>Cyanophyceae</taxon>
        <taxon>Nostocales</taxon>
        <taxon>Aphanizomenonaceae</taxon>
        <taxon>Aphanizomenon</taxon>
    </lineage>
</organism>
<accession>A0A1B7W9X7</accession>
<proteinExistence type="predicted"/>
<sequence>LAVFHEPLADGGAGERREDLVGGVVGGRGGDDDGEFHGAGLLEGADGAGDGGVLRADGDVDRIHRAEVGVAGGEADAVGVGLVDDRVDRDGGLARGAVTDDELALAAADRDHGVDGHDAGLHRLVDGLAGDDARGDLLDRVAFAGDDGTLAVERVAEGVDDAAEEALADGDGEEAAGGLGFHAFLEAGDVAHDDAADGVFGEVEGDALETSGEFDHLVHHDAREAVDGGDAVREGDDGADVGLAGAGIKAGDGFLDLVDRVAHCV</sequence>
<name>A0A1B7W9X7_APHFL</name>
<dbReference type="AlphaFoldDB" id="A0A1B7W9X7"/>
<dbReference type="Proteomes" id="UP000092093">
    <property type="component" value="Unassembled WGS sequence"/>
</dbReference>
<feature type="region of interest" description="Disordered" evidence="1">
    <location>
        <begin position="1"/>
        <end position="29"/>
    </location>
</feature>
<comment type="caution">
    <text evidence="2">The sequence shown here is derived from an EMBL/GenBank/DDBJ whole genome shotgun (WGS) entry which is preliminary data.</text>
</comment>
<gene>
    <name evidence="2" type="ORF">AN484_26945</name>
</gene>
<reference evidence="2 3" key="1">
    <citation type="submission" date="2015-09" db="EMBL/GenBank/DDBJ databases">
        <title>Aphanizomenon flos-aquae WA102.</title>
        <authorList>
            <person name="Driscoll C."/>
        </authorList>
    </citation>
    <scope>NUCLEOTIDE SEQUENCE [LARGE SCALE GENOMIC DNA]</scope>
    <source>
        <strain evidence="2">WA102</strain>
    </source>
</reference>
<evidence type="ECO:0000313" key="3">
    <source>
        <dbReference type="Proteomes" id="UP000092093"/>
    </source>
</evidence>